<comment type="similarity">
    <text evidence="2">Belongs to the cation diffusion facilitator (CDF) transporter (TC 2.A.4) family.</text>
</comment>
<evidence type="ECO:0000256" key="6">
    <source>
        <dbReference type="ARBA" id="ARBA00023136"/>
    </source>
</evidence>
<evidence type="ECO:0000256" key="7">
    <source>
        <dbReference type="SAM" id="Phobius"/>
    </source>
</evidence>
<dbReference type="InterPro" id="IPR036837">
    <property type="entry name" value="Cation_efflux_CTD_sf"/>
</dbReference>
<dbReference type="SUPFAM" id="SSF161111">
    <property type="entry name" value="Cation efflux protein transmembrane domain-like"/>
    <property type="match status" value="1"/>
</dbReference>
<dbReference type="InterPro" id="IPR058533">
    <property type="entry name" value="Cation_efflux_TM"/>
</dbReference>
<feature type="transmembrane region" description="Helical" evidence="7">
    <location>
        <begin position="84"/>
        <end position="104"/>
    </location>
</feature>
<feature type="transmembrane region" description="Helical" evidence="7">
    <location>
        <begin position="45"/>
        <end position="63"/>
    </location>
</feature>
<keyword evidence="6 7" id="KW-0472">Membrane</keyword>
<feature type="domain" description="Cation efflux protein cytoplasmic" evidence="9">
    <location>
        <begin position="219"/>
        <end position="288"/>
    </location>
</feature>
<keyword evidence="5 7" id="KW-1133">Transmembrane helix</keyword>
<dbReference type="Pfam" id="PF01545">
    <property type="entry name" value="Cation_efflux"/>
    <property type="match status" value="1"/>
</dbReference>
<dbReference type="Gene3D" id="3.30.70.1350">
    <property type="entry name" value="Cation efflux protein, cytoplasmic domain"/>
    <property type="match status" value="1"/>
</dbReference>
<feature type="transmembrane region" description="Helical" evidence="7">
    <location>
        <begin position="116"/>
        <end position="136"/>
    </location>
</feature>
<dbReference type="EMBL" id="FWDM01000007">
    <property type="protein sequence ID" value="SLM10653.1"/>
    <property type="molecule type" value="Genomic_DNA"/>
</dbReference>
<dbReference type="AlphaFoldDB" id="A0A3P3XG86"/>
<name>A0A3P3XG86_9SPIR</name>
<evidence type="ECO:0000256" key="2">
    <source>
        <dbReference type="ARBA" id="ARBA00008114"/>
    </source>
</evidence>
<organism evidence="10">
    <name type="scientific">uncultured spirochete</name>
    <dbReference type="NCBI Taxonomy" id="156406"/>
    <lineage>
        <taxon>Bacteria</taxon>
        <taxon>Pseudomonadati</taxon>
        <taxon>Spirochaetota</taxon>
        <taxon>Spirochaetia</taxon>
        <taxon>Spirochaetales</taxon>
        <taxon>environmental samples</taxon>
    </lineage>
</organism>
<dbReference type="Pfam" id="PF16916">
    <property type="entry name" value="ZT_dimer"/>
    <property type="match status" value="1"/>
</dbReference>
<evidence type="ECO:0000259" key="8">
    <source>
        <dbReference type="Pfam" id="PF01545"/>
    </source>
</evidence>
<dbReference type="GO" id="GO:0008324">
    <property type="term" value="F:monoatomic cation transmembrane transporter activity"/>
    <property type="evidence" value="ECO:0007669"/>
    <property type="project" value="InterPro"/>
</dbReference>
<evidence type="ECO:0000256" key="5">
    <source>
        <dbReference type="ARBA" id="ARBA00022989"/>
    </source>
</evidence>
<protein>
    <submittedName>
        <fullName evidence="10">Cation diffusion facilitator family transporter</fullName>
    </submittedName>
</protein>
<dbReference type="InterPro" id="IPR050291">
    <property type="entry name" value="CDF_Transporter"/>
</dbReference>
<keyword evidence="4 7" id="KW-0812">Transmembrane</keyword>
<dbReference type="GO" id="GO:0016020">
    <property type="term" value="C:membrane"/>
    <property type="evidence" value="ECO:0007669"/>
    <property type="project" value="UniProtKB-SubCell"/>
</dbReference>
<dbReference type="NCBIfam" id="TIGR01297">
    <property type="entry name" value="CDF"/>
    <property type="match status" value="1"/>
</dbReference>
<dbReference type="Gene3D" id="1.20.1510.10">
    <property type="entry name" value="Cation efflux protein transmembrane domain"/>
    <property type="match status" value="1"/>
</dbReference>
<dbReference type="InterPro" id="IPR027470">
    <property type="entry name" value="Cation_efflux_CTD"/>
</dbReference>
<gene>
    <name evidence="10" type="ORF">SPIROBIBN47_150075</name>
</gene>
<feature type="transmembrane region" description="Helical" evidence="7">
    <location>
        <begin position="157"/>
        <end position="176"/>
    </location>
</feature>
<dbReference type="InterPro" id="IPR002524">
    <property type="entry name" value="Cation_efflux"/>
</dbReference>
<reference evidence="10" key="1">
    <citation type="submission" date="2017-02" db="EMBL/GenBank/DDBJ databases">
        <authorList>
            <person name="Regsiter A."/>
            <person name="William W."/>
        </authorList>
    </citation>
    <scope>NUCLEOTIDE SEQUENCE</scope>
    <source>
        <strain evidence="10">Bib</strain>
    </source>
</reference>
<feature type="transmembrane region" description="Helical" evidence="7">
    <location>
        <begin position="182"/>
        <end position="200"/>
    </location>
</feature>
<dbReference type="SUPFAM" id="SSF160240">
    <property type="entry name" value="Cation efflux protein cytoplasmic domain-like"/>
    <property type="match status" value="1"/>
</dbReference>
<evidence type="ECO:0000256" key="3">
    <source>
        <dbReference type="ARBA" id="ARBA00022448"/>
    </source>
</evidence>
<accession>A0A3P3XG86</accession>
<evidence type="ECO:0000313" key="10">
    <source>
        <dbReference type="EMBL" id="SLM10653.1"/>
    </source>
</evidence>
<feature type="transmembrane region" description="Helical" evidence="7">
    <location>
        <begin position="12"/>
        <end position="33"/>
    </location>
</feature>
<dbReference type="PANTHER" id="PTHR43840">
    <property type="entry name" value="MITOCHONDRIAL METAL TRANSPORTER 1-RELATED"/>
    <property type="match status" value="1"/>
</dbReference>
<feature type="domain" description="Cation efflux protein transmembrane" evidence="8">
    <location>
        <begin position="13"/>
        <end position="207"/>
    </location>
</feature>
<evidence type="ECO:0000256" key="1">
    <source>
        <dbReference type="ARBA" id="ARBA00004141"/>
    </source>
</evidence>
<evidence type="ECO:0000259" key="9">
    <source>
        <dbReference type="Pfam" id="PF16916"/>
    </source>
</evidence>
<comment type="subcellular location">
    <subcellularLocation>
        <location evidence="1">Membrane</location>
        <topology evidence="1">Multi-pass membrane protein</topology>
    </subcellularLocation>
</comment>
<proteinExistence type="inferred from homology"/>
<dbReference type="InterPro" id="IPR027469">
    <property type="entry name" value="Cation_efflux_TMD_sf"/>
</dbReference>
<sequence length="308" mass="32684">MQERIRTIRLASWIALVGNFILAVTKVLVGFISGSLSVLSDGIDSSTDVLIALMTLFAARISAKPGDKEHPYGHGRAETVASAVIAFVVFFAGSQVLVSAIKAILSGERAVMPAPIALWVTVFSITGKLALSYSQFHFGKKAGSNMLIANGKNMRGDVVTSVAVLVGLGLAFLTGIPVLDKILAILVALWIIKNAIGIFLEANTELMDGTADRGPYLDLFNAISSVPAAGNPHRVRLRRIGSMLVADLDIEVDPHMTVAQGHDIALAVEAAIKDAMPEIYDVIVHIEPNGNVEKERYGLTASDAGISE</sequence>
<dbReference type="PANTHER" id="PTHR43840:SF50">
    <property type="entry name" value="MANGANESE EFFLUX SYSTEM PROTEIN MNES"/>
    <property type="match status" value="1"/>
</dbReference>
<evidence type="ECO:0000256" key="4">
    <source>
        <dbReference type="ARBA" id="ARBA00022692"/>
    </source>
</evidence>
<dbReference type="FunFam" id="1.20.1510.10:FF:000006">
    <property type="entry name" value="Divalent cation efflux transporter"/>
    <property type="match status" value="1"/>
</dbReference>
<keyword evidence="3" id="KW-0813">Transport</keyword>